<dbReference type="PANTHER" id="PTHR35218:SF9">
    <property type="entry name" value="ENDONUCLEASE_EXONUCLEASE_PHOSPHATASE DOMAIN-CONTAINING PROTEIN"/>
    <property type="match status" value="1"/>
</dbReference>
<feature type="non-terminal residue" evidence="1">
    <location>
        <position position="406"/>
    </location>
</feature>
<evidence type="ECO:0008006" key="3">
    <source>
        <dbReference type="Google" id="ProtNLM"/>
    </source>
</evidence>
<dbReference type="Proteomes" id="UP000593561">
    <property type="component" value="Unassembled WGS sequence"/>
</dbReference>
<dbReference type="AlphaFoldDB" id="A0A7J8TC66"/>
<evidence type="ECO:0000313" key="1">
    <source>
        <dbReference type="EMBL" id="MBA0635734.1"/>
    </source>
</evidence>
<organism evidence="1 2">
    <name type="scientific">Gossypium davidsonii</name>
    <name type="common">Davidson's cotton</name>
    <name type="synonym">Gossypium klotzschianum subsp. davidsonii</name>
    <dbReference type="NCBI Taxonomy" id="34287"/>
    <lineage>
        <taxon>Eukaryota</taxon>
        <taxon>Viridiplantae</taxon>
        <taxon>Streptophyta</taxon>
        <taxon>Embryophyta</taxon>
        <taxon>Tracheophyta</taxon>
        <taxon>Spermatophyta</taxon>
        <taxon>Magnoliopsida</taxon>
        <taxon>eudicotyledons</taxon>
        <taxon>Gunneridae</taxon>
        <taxon>Pentapetalae</taxon>
        <taxon>rosids</taxon>
        <taxon>malvids</taxon>
        <taxon>Malvales</taxon>
        <taxon>Malvaceae</taxon>
        <taxon>Malvoideae</taxon>
        <taxon>Gossypium</taxon>
    </lineage>
</organism>
<reference evidence="1 2" key="1">
    <citation type="journal article" date="2019" name="Genome Biol. Evol.">
        <title>Insights into the evolution of the New World diploid cottons (Gossypium, subgenus Houzingenia) based on genome sequencing.</title>
        <authorList>
            <person name="Grover C.E."/>
            <person name="Arick M.A. 2nd"/>
            <person name="Thrash A."/>
            <person name="Conover J.L."/>
            <person name="Sanders W.S."/>
            <person name="Peterson D.G."/>
            <person name="Frelichowski J.E."/>
            <person name="Scheffler J.A."/>
            <person name="Scheffler B.E."/>
            <person name="Wendel J.F."/>
        </authorList>
    </citation>
    <scope>NUCLEOTIDE SEQUENCE [LARGE SCALE GENOMIC DNA]</scope>
    <source>
        <strain evidence="1">27</strain>
        <tissue evidence="1">Leaf</tissue>
    </source>
</reference>
<dbReference type="PANTHER" id="PTHR35218">
    <property type="entry name" value="RNASE H DOMAIN-CONTAINING PROTEIN"/>
    <property type="match status" value="1"/>
</dbReference>
<dbReference type="SUPFAM" id="SSF56219">
    <property type="entry name" value="DNase I-like"/>
    <property type="match status" value="1"/>
</dbReference>
<protein>
    <recommendedName>
        <fullName evidence="3">Endonuclease/exonuclease/phosphatase domain-containing protein</fullName>
    </recommendedName>
</protein>
<keyword evidence="2" id="KW-1185">Reference proteome</keyword>
<proteinExistence type="predicted"/>
<accession>A0A7J8TC66</accession>
<dbReference type="InterPro" id="IPR036691">
    <property type="entry name" value="Endo/exonu/phosph_ase_sf"/>
</dbReference>
<comment type="caution">
    <text evidence="1">The sequence shown here is derived from an EMBL/GenBank/DDBJ whole genome shotgun (WGS) entry which is preliminary data.</text>
</comment>
<dbReference type="EMBL" id="JABFAC010242985">
    <property type="protein sequence ID" value="MBA0635734.1"/>
    <property type="molecule type" value="Genomic_DNA"/>
</dbReference>
<gene>
    <name evidence="1" type="ORF">Godav_029981</name>
</gene>
<sequence length="406" mass="45582">KGKSRDSSEVRSVSGNDHFKGFKVCCVGGRGEEIRANNHVASELNGAGVFEENSVMLLTRNETMVEGKKGVISLIRKVIDATGGKVGVRRRDVRVKVGFVSKKNAGGSRMGVLLGHMGNDGVLGQENFESISLKPNLDKLKHTTFWVIEIDSHGTRSRKENNLFNFRAMGKEILGERSIGILEDSLNMRKPPDGKLGYNGQPTLDLSSVMEAIVGNLHQDLRVAECGVPFIGKGGFRDDGVINKLRYSNSCRIEANGFSGGIWVFWNDNINVKILGLHYQAIHIPLRNNRHMLWDYLNSMVESCDEPWLIAGDFDSILNMSKKRGDATTFRNGCAHFQEFLFNNGLRELGYCESRFTWRLRNYHWQVELLNEFGNWDWTYLRSFLPNPIVIQIALLLPSSLDAGND</sequence>
<dbReference type="Gene3D" id="3.60.10.10">
    <property type="entry name" value="Endonuclease/exonuclease/phosphatase"/>
    <property type="match status" value="1"/>
</dbReference>
<evidence type="ECO:0000313" key="2">
    <source>
        <dbReference type="Proteomes" id="UP000593561"/>
    </source>
</evidence>
<name>A0A7J8TC66_GOSDV</name>